<dbReference type="SUPFAM" id="SSF53697">
    <property type="entry name" value="SIS domain"/>
    <property type="match status" value="1"/>
</dbReference>
<sequence length="175" mass="19757">MLKMFSTQVFGLFKRLNENKEEAIEDIARILAQASVGDGKIYIFGTEEMMAVGLEATVGQEPLPSTEIWHAGTEFNVITDTDRFLIITRESNHQEALRLAKYLSDRFIPFATISAKAVEGEEQLVDYSDVHIDLQLKKGLLPDDAGNRFGYPSSMAALFVYYGIKFTIDEMLDEY</sequence>
<evidence type="ECO:0000313" key="2">
    <source>
        <dbReference type="EMBL" id="PKG28440.1"/>
    </source>
</evidence>
<evidence type="ECO:0000259" key="1">
    <source>
        <dbReference type="Pfam" id="PF10740"/>
    </source>
</evidence>
<dbReference type="GO" id="GO:1901135">
    <property type="term" value="P:carbohydrate derivative metabolic process"/>
    <property type="evidence" value="ECO:0007669"/>
    <property type="project" value="InterPro"/>
</dbReference>
<evidence type="ECO:0000313" key="3">
    <source>
        <dbReference type="Proteomes" id="UP000233343"/>
    </source>
</evidence>
<protein>
    <submittedName>
        <fullName evidence="2">DUF2529 domain-containing protein</fullName>
    </submittedName>
</protein>
<dbReference type="InterPro" id="IPR046348">
    <property type="entry name" value="SIS_dom_sf"/>
</dbReference>
<comment type="caution">
    <text evidence="2">The sequence shown here is derived from an EMBL/GenBank/DDBJ whole genome shotgun (WGS) entry which is preliminary data.</text>
</comment>
<gene>
    <name evidence="2" type="ORF">CWS20_14650</name>
</gene>
<dbReference type="AlphaFoldDB" id="A0A2N0ZFZ6"/>
<dbReference type="EMBL" id="PISD01000030">
    <property type="protein sequence ID" value="PKG28440.1"/>
    <property type="molecule type" value="Genomic_DNA"/>
</dbReference>
<name>A0A2N0ZFZ6_9BACI</name>
<dbReference type="GO" id="GO:0097367">
    <property type="term" value="F:carbohydrate derivative binding"/>
    <property type="evidence" value="ECO:0007669"/>
    <property type="project" value="InterPro"/>
</dbReference>
<proteinExistence type="predicted"/>
<dbReference type="InterPro" id="IPR019676">
    <property type="entry name" value="DUF2529"/>
</dbReference>
<dbReference type="RefSeq" id="WP_066189115.1">
    <property type="nucleotide sequence ID" value="NZ_JAFDQP010000001.1"/>
</dbReference>
<dbReference type="Gene3D" id="3.40.50.10490">
    <property type="entry name" value="Glucose-6-phosphate isomerase like protein, domain 1"/>
    <property type="match status" value="1"/>
</dbReference>
<reference evidence="2 3" key="1">
    <citation type="journal article" date="2010" name="Int. J. Syst. Evol. Microbiol.">
        <title>Bacillus horneckiae sp. nov., isolated from a spacecraft-assembly clean room.</title>
        <authorList>
            <person name="Vaishampayan P."/>
            <person name="Probst A."/>
            <person name="Krishnamurthi S."/>
            <person name="Ghosh S."/>
            <person name="Osman S."/>
            <person name="McDowall A."/>
            <person name="Ruckmani A."/>
            <person name="Mayilraj S."/>
            <person name="Venkateswaran K."/>
        </authorList>
    </citation>
    <scope>NUCLEOTIDE SEQUENCE [LARGE SCALE GENOMIC DNA]</scope>
    <source>
        <strain evidence="3">1PO1SC</strain>
    </source>
</reference>
<organism evidence="2 3">
    <name type="scientific">Cytobacillus horneckiae</name>
    <dbReference type="NCBI Taxonomy" id="549687"/>
    <lineage>
        <taxon>Bacteria</taxon>
        <taxon>Bacillati</taxon>
        <taxon>Bacillota</taxon>
        <taxon>Bacilli</taxon>
        <taxon>Bacillales</taxon>
        <taxon>Bacillaceae</taxon>
        <taxon>Cytobacillus</taxon>
    </lineage>
</organism>
<feature type="domain" description="DUF2529" evidence="1">
    <location>
        <begin position="1"/>
        <end position="172"/>
    </location>
</feature>
<dbReference type="Pfam" id="PF10740">
    <property type="entry name" value="DUF2529"/>
    <property type="match status" value="1"/>
</dbReference>
<accession>A0A2N0ZFZ6</accession>
<keyword evidence="3" id="KW-1185">Reference proteome</keyword>
<dbReference type="Proteomes" id="UP000233343">
    <property type="component" value="Unassembled WGS sequence"/>
</dbReference>